<comment type="caution">
    <text evidence="2">The sequence shown here is derived from an EMBL/GenBank/DDBJ whole genome shotgun (WGS) entry which is preliminary data.</text>
</comment>
<gene>
    <name evidence="2" type="ORF">CP373A1_01775</name>
</gene>
<evidence type="ECO:0000313" key="2">
    <source>
        <dbReference type="EMBL" id="OBY12349.1"/>
    </source>
</evidence>
<dbReference type="EMBL" id="MAPZ01000009">
    <property type="protein sequence ID" value="OBY12349.1"/>
    <property type="molecule type" value="Genomic_DNA"/>
</dbReference>
<accession>A0A174RIH6</accession>
<dbReference type="AlphaFoldDB" id="A0A174RIH6"/>
<dbReference type="GO" id="GO:0003677">
    <property type="term" value="F:DNA binding"/>
    <property type="evidence" value="ECO:0007669"/>
    <property type="project" value="InterPro"/>
</dbReference>
<dbReference type="SUPFAM" id="SSF48019">
    <property type="entry name" value="post-AAA+ oligomerization domain-like"/>
    <property type="match status" value="1"/>
</dbReference>
<proteinExistence type="predicted"/>
<evidence type="ECO:0000259" key="1">
    <source>
        <dbReference type="Pfam" id="PF12002"/>
    </source>
</evidence>
<dbReference type="InterPro" id="IPR008921">
    <property type="entry name" value="DNA_pol3_clamp-load_cplx_C"/>
</dbReference>
<sequence length="204" mass="23595">MSNKFTQDPWARTKTRNGLNGDEVISALQKSIRRGLVEEACKFAYEMYITSPQMEDKLWRRLLTITVEDIGMGDPNAAILVNNLNQMRLQFDYADGDRPIYFIHAIRYLCACEKDRSSDLLKNIVIKGFAMGEVPEIPDYALDKHTVRGAEMGRDSFHFLNEASKVIPQMEVDNDYKERYGKILETYKPEEAVESAFKFNGWQY</sequence>
<dbReference type="GO" id="GO:0006260">
    <property type="term" value="P:DNA replication"/>
    <property type="evidence" value="ECO:0007669"/>
    <property type="project" value="InterPro"/>
</dbReference>
<dbReference type="Proteomes" id="UP000092714">
    <property type="component" value="Unassembled WGS sequence"/>
</dbReference>
<feature type="domain" description="MgsA AAA+ ATPase C-terminal" evidence="1">
    <location>
        <begin position="57"/>
        <end position="174"/>
    </location>
</feature>
<dbReference type="RefSeq" id="WP_027099650.1">
    <property type="nucleotide sequence ID" value="NZ_CABHIH010000001.1"/>
</dbReference>
<dbReference type="Pfam" id="PF12002">
    <property type="entry name" value="MgsA_C"/>
    <property type="match status" value="1"/>
</dbReference>
<name>A0A174RIH6_9CLOT</name>
<dbReference type="eggNOG" id="COG2256">
    <property type="taxonomic scope" value="Bacteria"/>
</dbReference>
<protein>
    <recommendedName>
        <fullName evidence="1">MgsA AAA+ ATPase C-terminal domain-containing protein</fullName>
    </recommendedName>
</protein>
<organism evidence="2 3">
    <name type="scientific">Clostridium paraputrificum</name>
    <dbReference type="NCBI Taxonomy" id="29363"/>
    <lineage>
        <taxon>Bacteria</taxon>
        <taxon>Bacillati</taxon>
        <taxon>Bacillota</taxon>
        <taxon>Clostridia</taxon>
        <taxon>Eubacteriales</taxon>
        <taxon>Clostridiaceae</taxon>
        <taxon>Clostridium</taxon>
    </lineage>
</organism>
<dbReference type="InterPro" id="IPR021886">
    <property type="entry name" value="MgsA_C"/>
</dbReference>
<dbReference type="OrthoDB" id="7276772at2"/>
<keyword evidence="3" id="KW-1185">Reference proteome</keyword>
<dbReference type="Gene3D" id="1.20.272.10">
    <property type="match status" value="1"/>
</dbReference>
<reference evidence="2 3" key="1">
    <citation type="submission" date="2016-06" db="EMBL/GenBank/DDBJ databases">
        <authorList>
            <person name="Kjaerup R.B."/>
            <person name="Dalgaard T.S."/>
            <person name="Juul-Madsen H.R."/>
        </authorList>
    </citation>
    <scope>NUCLEOTIDE SEQUENCE [LARGE SCALE GENOMIC DNA]</scope>
    <source>
        <strain evidence="2 3">373-A1</strain>
    </source>
</reference>
<dbReference type="GeneID" id="42777494"/>
<evidence type="ECO:0000313" key="3">
    <source>
        <dbReference type="Proteomes" id="UP000092714"/>
    </source>
</evidence>